<dbReference type="EMBL" id="KK117880">
    <property type="protein sequence ID" value="KFM71672.1"/>
    <property type="molecule type" value="Genomic_DNA"/>
</dbReference>
<evidence type="ECO:0000313" key="3">
    <source>
        <dbReference type="Proteomes" id="UP000054359"/>
    </source>
</evidence>
<feature type="non-terminal residue" evidence="2">
    <location>
        <position position="135"/>
    </location>
</feature>
<evidence type="ECO:0000313" key="2">
    <source>
        <dbReference type="EMBL" id="KFM71672.1"/>
    </source>
</evidence>
<name>A0A087U2T3_STEMI</name>
<protein>
    <submittedName>
        <fullName evidence="2">Uncharacterized protein</fullName>
    </submittedName>
</protein>
<accession>A0A087U2T3</accession>
<keyword evidence="1" id="KW-0732">Signal</keyword>
<dbReference type="Proteomes" id="UP000054359">
    <property type="component" value="Unassembled WGS sequence"/>
</dbReference>
<dbReference type="OMA" id="DRMYQEA"/>
<feature type="chain" id="PRO_5001830158" evidence="1">
    <location>
        <begin position="22"/>
        <end position="135"/>
    </location>
</feature>
<gene>
    <name evidence="2" type="ORF">X975_08483</name>
</gene>
<dbReference type="OrthoDB" id="6409781at2759"/>
<sequence length="135" mass="15280">MMGLNWQVLCLAAIFAIGVVADNNALINCIHGKYKADLGSNYETCYNRSRALRPERVKSCYQEEMKIADVVVTKDRQMTVDRQKFGEYAQTHSNNNIGKAMKECYDSTTATDDMYKEAARASQCVFEKVKATCRN</sequence>
<evidence type="ECO:0000256" key="1">
    <source>
        <dbReference type="SAM" id="SignalP"/>
    </source>
</evidence>
<organism evidence="2 3">
    <name type="scientific">Stegodyphus mimosarum</name>
    <name type="common">African social velvet spider</name>
    <dbReference type="NCBI Taxonomy" id="407821"/>
    <lineage>
        <taxon>Eukaryota</taxon>
        <taxon>Metazoa</taxon>
        <taxon>Ecdysozoa</taxon>
        <taxon>Arthropoda</taxon>
        <taxon>Chelicerata</taxon>
        <taxon>Arachnida</taxon>
        <taxon>Araneae</taxon>
        <taxon>Araneomorphae</taxon>
        <taxon>Entelegynae</taxon>
        <taxon>Eresoidea</taxon>
        <taxon>Eresidae</taxon>
        <taxon>Stegodyphus</taxon>
    </lineage>
</organism>
<dbReference type="AlphaFoldDB" id="A0A087U2T3"/>
<proteinExistence type="predicted"/>
<feature type="signal peptide" evidence="1">
    <location>
        <begin position="1"/>
        <end position="21"/>
    </location>
</feature>
<reference evidence="2 3" key="1">
    <citation type="submission" date="2013-11" db="EMBL/GenBank/DDBJ databases">
        <title>Genome sequencing of Stegodyphus mimosarum.</title>
        <authorList>
            <person name="Bechsgaard J."/>
        </authorList>
    </citation>
    <scope>NUCLEOTIDE SEQUENCE [LARGE SCALE GENOMIC DNA]</scope>
</reference>
<keyword evidence="3" id="KW-1185">Reference proteome</keyword>